<proteinExistence type="predicted"/>
<dbReference type="Gene3D" id="1.20.1280.50">
    <property type="match status" value="1"/>
</dbReference>
<protein>
    <recommendedName>
        <fullName evidence="1">F-box domain-containing protein</fullName>
    </recommendedName>
</protein>
<dbReference type="SUPFAM" id="SSF81383">
    <property type="entry name" value="F-box domain"/>
    <property type="match status" value="1"/>
</dbReference>
<feature type="domain" description="F-box" evidence="1">
    <location>
        <begin position="1"/>
        <end position="48"/>
    </location>
</feature>
<evidence type="ECO:0000313" key="2">
    <source>
        <dbReference type="EMBL" id="KAF3767722.1"/>
    </source>
</evidence>
<name>A0A9P4Y6A7_CRYP1</name>
<evidence type="ECO:0000259" key="1">
    <source>
        <dbReference type="PROSITE" id="PS50181"/>
    </source>
</evidence>
<evidence type="ECO:0000313" key="3">
    <source>
        <dbReference type="Proteomes" id="UP000803844"/>
    </source>
</evidence>
<dbReference type="Proteomes" id="UP000803844">
    <property type="component" value="Unassembled WGS sequence"/>
</dbReference>
<dbReference type="Pfam" id="PF12937">
    <property type="entry name" value="F-box-like"/>
    <property type="match status" value="1"/>
</dbReference>
<gene>
    <name evidence="2" type="ORF">M406DRAFT_328781</name>
</gene>
<dbReference type="PROSITE" id="PS50181">
    <property type="entry name" value="FBOX"/>
    <property type="match status" value="1"/>
</dbReference>
<dbReference type="CDD" id="cd09917">
    <property type="entry name" value="F-box_SF"/>
    <property type="match status" value="1"/>
</dbReference>
<dbReference type="InterPro" id="IPR001810">
    <property type="entry name" value="F-box_dom"/>
</dbReference>
<dbReference type="RefSeq" id="XP_040778683.1">
    <property type="nucleotide sequence ID" value="XM_040920361.1"/>
</dbReference>
<keyword evidence="3" id="KW-1185">Reference proteome</keyword>
<sequence length="503" mass="56537">MPPLIQLPTEITTAILSFTDPKDLAQVNLTCKYLYGLVKDNASLFRTMYLHLIDGPPEELDWVGEVKDLARFRAICASSDPPVSNKKQGALPYHLFFSERPQMSMAYQAGRGVDILRDCFANNRAVQTFMCRSFIFQRARAPIQSFDQPKQPPTREQQMSAKLHCLFGDMVLNYGRTRSTRAYPFACSKLYDIREYTQRTRWGPFLDEGPGPIRQGFGTPQLVPPADRVDWEKVEAIMIVLWANMKEQDLDRLPIFNSFWGIPFAGCWPNSYLPLGLDDQAEIEDVPEDPYGISGTYLRIICFLDYNDYYAFNFPPHDLLPDHVPRPSLDETEATRVLVMKIWVTKVDPPGPEDHQDYPVVHLKGITRSLDASWPDSGSSNLKGSVRMTREGEVHWTTYSIFDGESRWRSEGIQLGGMKSSKVIGTWFDANYDPSGPCGPSAFWKIGDRLVGSDNGDITKDDCLPIIEAPDPDSNVPGLSLLHGLGLGGYGASSVQVQVGFPF</sequence>
<dbReference type="SMART" id="SM00256">
    <property type="entry name" value="FBOX"/>
    <property type="match status" value="1"/>
</dbReference>
<reference evidence="2" key="1">
    <citation type="journal article" date="2020" name="Phytopathology">
        <title>Genome sequence of the chestnut blight fungus Cryphonectria parasitica EP155: A fundamental resource for an archetypical invasive plant pathogen.</title>
        <authorList>
            <person name="Crouch J.A."/>
            <person name="Dawe A."/>
            <person name="Aerts A."/>
            <person name="Barry K."/>
            <person name="Churchill A.C.L."/>
            <person name="Grimwood J."/>
            <person name="Hillman B."/>
            <person name="Milgroom M.G."/>
            <person name="Pangilinan J."/>
            <person name="Smith M."/>
            <person name="Salamov A."/>
            <person name="Schmutz J."/>
            <person name="Yadav J."/>
            <person name="Grigoriev I.V."/>
            <person name="Nuss D."/>
        </authorList>
    </citation>
    <scope>NUCLEOTIDE SEQUENCE</scope>
    <source>
        <strain evidence="2">EP155</strain>
    </source>
</reference>
<dbReference type="OrthoDB" id="3226064at2759"/>
<dbReference type="GeneID" id="63837490"/>
<dbReference type="InterPro" id="IPR036047">
    <property type="entry name" value="F-box-like_dom_sf"/>
</dbReference>
<dbReference type="AlphaFoldDB" id="A0A9P4Y6A7"/>
<comment type="caution">
    <text evidence="2">The sequence shown here is derived from an EMBL/GenBank/DDBJ whole genome shotgun (WGS) entry which is preliminary data.</text>
</comment>
<dbReference type="EMBL" id="MU032346">
    <property type="protein sequence ID" value="KAF3767722.1"/>
    <property type="molecule type" value="Genomic_DNA"/>
</dbReference>
<organism evidence="2 3">
    <name type="scientific">Cryphonectria parasitica (strain ATCC 38755 / EP155)</name>
    <dbReference type="NCBI Taxonomy" id="660469"/>
    <lineage>
        <taxon>Eukaryota</taxon>
        <taxon>Fungi</taxon>
        <taxon>Dikarya</taxon>
        <taxon>Ascomycota</taxon>
        <taxon>Pezizomycotina</taxon>
        <taxon>Sordariomycetes</taxon>
        <taxon>Sordariomycetidae</taxon>
        <taxon>Diaporthales</taxon>
        <taxon>Cryphonectriaceae</taxon>
        <taxon>Cryphonectria-Endothia species complex</taxon>
        <taxon>Cryphonectria</taxon>
    </lineage>
</organism>
<accession>A0A9P4Y6A7</accession>